<reference evidence="2 3" key="1">
    <citation type="journal article" date="2024" name="J Genomics">
        <title>Draft genome sequencing and assembly of Favolaschia claudopus CIRM-BRFM 2984 isolated from oak limbs.</title>
        <authorList>
            <person name="Navarro D."/>
            <person name="Drula E."/>
            <person name="Chaduli D."/>
            <person name="Cazenave R."/>
            <person name="Ahrendt S."/>
            <person name="Wang J."/>
            <person name="Lipzen A."/>
            <person name="Daum C."/>
            <person name="Barry K."/>
            <person name="Grigoriev I.V."/>
            <person name="Favel A."/>
            <person name="Rosso M.N."/>
            <person name="Martin F."/>
        </authorList>
    </citation>
    <scope>NUCLEOTIDE SEQUENCE [LARGE SCALE GENOMIC DNA]</scope>
    <source>
        <strain evidence="2 3">CIRM-BRFM 2984</strain>
    </source>
</reference>
<sequence>MPFPAKKGTVITSTQATITPGPTLPHRPVAAFTGLPRPATASVQQARQSSIKRNLHGSGAGSSRASAAGSSRVSAVSSSPTSSNKQRKSGPPRSFTDTPASIPALNDFAAVTAVTAATCHLGNHLVWYFLPKVIYCALQLDNSDFNDTLDLSPRYFWKSAEEIENVQTALQTAGLVFNVDVSTTGPIFEAIELGFRDHCATNNIDYVAPTLVAAIPSPNTMSYVLPGPRGRANGRTWVEDLKSLTRSTFTLQSLQSAPYSHTEAPRLRNLFAPIDCLFGPTSRLPNYVLPHRCFEI</sequence>
<accession>A0AAV9YZ26</accession>
<evidence type="ECO:0000313" key="3">
    <source>
        <dbReference type="Proteomes" id="UP001362999"/>
    </source>
</evidence>
<dbReference type="AlphaFoldDB" id="A0AAV9YZ26"/>
<evidence type="ECO:0000256" key="1">
    <source>
        <dbReference type="SAM" id="MobiDB-lite"/>
    </source>
</evidence>
<keyword evidence="3" id="KW-1185">Reference proteome</keyword>
<gene>
    <name evidence="2" type="ORF">R3P38DRAFT_2816350</name>
</gene>
<feature type="compositionally biased region" description="Low complexity" evidence="1">
    <location>
        <begin position="61"/>
        <end position="79"/>
    </location>
</feature>
<feature type="region of interest" description="Disordered" evidence="1">
    <location>
        <begin position="1"/>
        <end position="98"/>
    </location>
</feature>
<feature type="compositionally biased region" description="Polar residues" evidence="1">
    <location>
        <begin position="41"/>
        <end position="52"/>
    </location>
</feature>
<evidence type="ECO:0000313" key="2">
    <source>
        <dbReference type="EMBL" id="KAK6966413.1"/>
    </source>
</evidence>
<name>A0AAV9YZ26_9AGAR</name>
<comment type="caution">
    <text evidence="2">The sequence shown here is derived from an EMBL/GenBank/DDBJ whole genome shotgun (WGS) entry which is preliminary data.</text>
</comment>
<feature type="compositionally biased region" description="Polar residues" evidence="1">
    <location>
        <begin position="10"/>
        <end position="20"/>
    </location>
</feature>
<protein>
    <submittedName>
        <fullName evidence="2">Uncharacterized protein</fullName>
    </submittedName>
</protein>
<organism evidence="2 3">
    <name type="scientific">Favolaschia claudopus</name>
    <dbReference type="NCBI Taxonomy" id="2862362"/>
    <lineage>
        <taxon>Eukaryota</taxon>
        <taxon>Fungi</taxon>
        <taxon>Dikarya</taxon>
        <taxon>Basidiomycota</taxon>
        <taxon>Agaricomycotina</taxon>
        <taxon>Agaricomycetes</taxon>
        <taxon>Agaricomycetidae</taxon>
        <taxon>Agaricales</taxon>
        <taxon>Marasmiineae</taxon>
        <taxon>Mycenaceae</taxon>
        <taxon>Favolaschia</taxon>
    </lineage>
</organism>
<proteinExistence type="predicted"/>
<dbReference type="EMBL" id="JAWWNJ010000277">
    <property type="protein sequence ID" value="KAK6966413.1"/>
    <property type="molecule type" value="Genomic_DNA"/>
</dbReference>
<dbReference type="Proteomes" id="UP001362999">
    <property type="component" value="Unassembled WGS sequence"/>
</dbReference>